<feature type="compositionally biased region" description="Basic residues" evidence="1">
    <location>
        <begin position="68"/>
        <end position="82"/>
    </location>
</feature>
<gene>
    <name evidence="2" type="ORF">Pla52o_39270</name>
</gene>
<reference evidence="2 3" key="1">
    <citation type="submission" date="2019-02" db="EMBL/GenBank/DDBJ databases">
        <title>Deep-cultivation of Planctomycetes and their phenomic and genomic characterization uncovers novel biology.</title>
        <authorList>
            <person name="Wiegand S."/>
            <person name="Jogler M."/>
            <person name="Boedeker C."/>
            <person name="Pinto D."/>
            <person name="Vollmers J."/>
            <person name="Rivas-Marin E."/>
            <person name="Kohn T."/>
            <person name="Peeters S.H."/>
            <person name="Heuer A."/>
            <person name="Rast P."/>
            <person name="Oberbeckmann S."/>
            <person name="Bunk B."/>
            <person name="Jeske O."/>
            <person name="Meyerdierks A."/>
            <person name="Storesund J.E."/>
            <person name="Kallscheuer N."/>
            <person name="Luecker S."/>
            <person name="Lage O.M."/>
            <person name="Pohl T."/>
            <person name="Merkel B.J."/>
            <person name="Hornburger P."/>
            <person name="Mueller R.-W."/>
            <person name="Bruemmer F."/>
            <person name="Labrenz M."/>
            <person name="Spormann A.M."/>
            <person name="Op Den Camp H."/>
            <person name="Overmann J."/>
            <person name="Amann R."/>
            <person name="Jetten M.S.M."/>
            <person name="Mascher T."/>
            <person name="Medema M.H."/>
            <person name="Devos D.P."/>
            <person name="Kaster A.-K."/>
            <person name="Ovreas L."/>
            <person name="Rohde M."/>
            <person name="Galperin M.Y."/>
            <person name="Jogler C."/>
        </authorList>
    </citation>
    <scope>NUCLEOTIDE SEQUENCE [LARGE SCALE GENOMIC DNA]</scope>
    <source>
        <strain evidence="2 3">Pla52o</strain>
    </source>
</reference>
<evidence type="ECO:0000313" key="2">
    <source>
        <dbReference type="EMBL" id="TWU21740.1"/>
    </source>
</evidence>
<accession>A0A5C6CAW0</accession>
<proteinExistence type="predicted"/>
<comment type="caution">
    <text evidence="2">The sequence shown here is derived from an EMBL/GenBank/DDBJ whole genome shotgun (WGS) entry which is preliminary data.</text>
</comment>
<name>A0A5C6CAW0_9BACT</name>
<feature type="region of interest" description="Disordered" evidence="1">
    <location>
        <begin position="58"/>
        <end position="86"/>
    </location>
</feature>
<sequence length="200" mass="23446">MHQHHTFPDWDGRRGPVNVLGDLNIQPDFPERTYNKLLGTSLRELSPTVWNARRSLNRVRTTSNPSAPKRRGRFARRRRRRTTPQWTTPEVRFMRIAYHLYARARRLSYDVRSVEFYSPERFGMPPAADYAATLATDAGTLVATSFRQICDQSTPFDFKQIYERDQRTWISAQQPSKRNAWPAVERRPVFLIALPLIDNN</sequence>
<keyword evidence="3" id="KW-1185">Reference proteome</keyword>
<dbReference type="AlphaFoldDB" id="A0A5C6CAW0"/>
<organism evidence="2 3">
    <name type="scientific">Novipirellula galeiformis</name>
    <dbReference type="NCBI Taxonomy" id="2528004"/>
    <lineage>
        <taxon>Bacteria</taxon>
        <taxon>Pseudomonadati</taxon>
        <taxon>Planctomycetota</taxon>
        <taxon>Planctomycetia</taxon>
        <taxon>Pirellulales</taxon>
        <taxon>Pirellulaceae</taxon>
        <taxon>Novipirellula</taxon>
    </lineage>
</organism>
<protein>
    <submittedName>
        <fullName evidence="2">Uncharacterized protein</fullName>
    </submittedName>
</protein>
<dbReference type="Proteomes" id="UP000316304">
    <property type="component" value="Unassembled WGS sequence"/>
</dbReference>
<dbReference type="EMBL" id="SJPT01000006">
    <property type="protein sequence ID" value="TWU21740.1"/>
    <property type="molecule type" value="Genomic_DNA"/>
</dbReference>
<evidence type="ECO:0000256" key="1">
    <source>
        <dbReference type="SAM" id="MobiDB-lite"/>
    </source>
</evidence>
<evidence type="ECO:0000313" key="3">
    <source>
        <dbReference type="Proteomes" id="UP000316304"/>
    </source>
</evidence>